<dbReference type="Proteomes" id="UP000242847">
    <property type="component" value="Unassembled WGS sequence"/>
</dbReference>
<name>A0A1S8DGT8_9GAMM</name>
<evidence type="ECO:0000313" key="3">
    <source>
        <dbReference type="Proteomes" id="UP000242847"/>
    </source>
</evidence>
<organism evidence="2 3">
    <name type="scientific">Halopseudomonas pachastrellae</name>
    <dbReference type="NCBI Taxonomy" id="254161"/>
    <lineage>
        <taxon>Bacteria</taxon>
        <taxon>Pseudomonadati</taxon>
        <taxon>Pseudomonadota</taxon>
        <taxon>Gammaproteobacteria</taxon>
        <taxon>Pseudomonadales</taxon>
        <taxon>Pseudomonadaceae</taxon>
        <taxon>Halopseudomonas</taxon>
    </lineage>
</organism>
<dbReference type="RefSeq" id="WP_083727131.1">
    <property type="nucleotide sequence ID" value="NZ_FOUD01000020.1"/>
</dbReference>
<dbReference type="EMBL" id="MUBC01000018">
    <property type="protein sequence ID" value="ONM44006.1"/>
    <property type="molecule type" value="Genomic_DNA"/>
</dbReference>
<protein>
    <submittedName>
        <fullName evidence="2">Uncharacterized protein</fullName>
    </submittedName>
</protein>
<accession>A0A1S8DGT8</accession>
<gene>
    <name evidence="2" type="ORF">BXT89_09690</name>
</gene>
<evidence type="ECO:0000256" key="1">
    <source>
        <dbReference type="SAM" id="MobiDB-lite"/>
    </source>
</evidence>
<proteinExistence type="predicted"/>
<reference evidence="2 3" key="1">
    <citation type="submission" date="2017-01" db="EMBL/GenBank/DDBJ databases">
        <title>Draft genome sequence of Pseudomonas pachastrellae type strain CCUG 46540T from a deep sea.</title>
        <authorList>
            <person name="Gomila M."/>
            <person name="Mulet M."/>
            <person name="Lalucat J."/>
            <person name="Garcia-Valdes E."/>
        </authorList>
    </citation>
    <scope>NUCLEOTIDE SEQUENCE [LARGE SCALE GENOMIC DNA]</scope>
    <source>
        <strain evidence="2 3">CCUG 46540</strain>
    </source>
</reference>
<dbReference type="AlphaFoldDB" id="A0A1S8DGT8"/>
<evidence type="ECO:0000313" key="2">
    <source>
        <dbReference type="EMBL" id="ONM44006.1"/>
    </source>
</evidence>
<dbReference type="OrthoDB" id="6903337at2"/>
<keyword evidence="3" id="KW-1185">Reference proteome</keyword>
<sequence>MQPIRFADTDTLSLRQLDELNHAPKGTAFRVFRRCEVQLEEGKDFFYLAADQHKALIEALKASGQIYATTVNLVLLSQSGYQRMTELNRADQASQTPPATPPSVD</sequence>
<feature type="region of interest" description="Disordered" evidence="1">
    <location>
        <begin position="86"/>
        <end position="105"/>
    </location>
</feature>
<comment type="caution">
    <text evidence="2">The sequence shown here is derived from an EMBL/GenBank/DDBJ whole genome shotgun (WGS) entry which is preliminary data.</text>
</comment>